<dbReference type="Proteomes" id="UP000242700">
    <property type="component" value="Unassembled WGS sequence"/>
</dbReference>
<proteinExistence type="predicted"/>
<dbReference type="EMBL" id="FNFI01000017">
    <property type="protein sequence ID" value="SDK75409.1"/>
    <property type="molecule type" value="Genomic_DNA"/>
</dbReference>
<feature type="region of interest" description="Disordered" evidence="1">
    <location>
        <begin position="70"/>
        <end position="157"/>
    </location>
</feature>
<keyword evidence="2" id="KW-0472">Membrane</keyword>
<dbReference type="AlphaFoldDB" id="A0A1G9EGY5"/>
<dbReference type="STRING" id="586411.SAMN05216187_1173"/>
<evidence type="ECO:0000256" key="1">
    <source>
        <dbReference type="SAM" id="MobiDB-lite"/>
    </source>
</evidence>
<organism evidence="3 4">
    <name type="scientific">Jeotgalicoccus aerolatus</name>
    <dbReference type="NCBI Taxonomy" id="709510"/>
    <lineage>
        <taxon>Bacteria</taxon>
        <taxon>Bacillati</taxon>
        <taxon>Bacillota</taxon>
        <taxon>Bacilli</taxon>
        <taxon>Bacillales</taxon>
        <taxon>Staphylococcaceae</taxon>
        <taxon>Jeotgalicoccus</taxon>
    </lineage>
</organism>
<dbReference type="OrthoDB" id="1656098at2"/>
<feature type="transmembrane region" description="Helical" evidence="2">
    <location>
        <begin position="6"/>
        <end position="29"/>
    </location>
</feature>
<feature type="compositionally biased region" description="Acidic residues" evidence="1">
    <location>
        <begin position="111"/>
        <end position="155"/>
    </location>
</feature>
<keyword evidence="2" id="KW-0812">Transmembrane</keyword>
<evidence type="ECO:0000313" key="3">
    <source>
        <dbReference type="EMBL" id="SDK75409.1"/>
    </source>
</evidence>
<feature type="transmembrane region" description="Helical" evidence="2">
    <location>
        <begin position="41"/>
        <end position="63"/>
    </location>
</feature>
<protein>
    <submittedName>
        <fullName evidence="3">Uncharacterized protein</fullName>
    </submittedName>
</protein>
<reference evidence="4" key="1">
    <citation type="submission" date="2016-10" db="EMBL/GenBank/DDBJ databases">
        <authorList>
            <person name="Varghese N."/>
            <person name="Submissions S."/>
        </authorList>
    </citation>
    <scope>NUCLEOTIDE SEQUENCE [LARGE SCALE GENOMIC DNA]</scope>
    <source>
        <strain evidence="4">CGMCC 1.8911</strain>
    </source>
</reference>
<evidence type="ECO:0000256" key="2">
    <source>
        <dbReference type="SAM" id="Phobius"/>
    </source>
</evidence>
<sequence>MEILGIILMLLTVLAAVVGVISLIVLIIMAISKKRLKVPGIITGASFGLALIAFVSFIILVAVDPETYTAETSTNLPNSSADANSSDDEVTYSKPNTGKPVEVPQRKESSVADDTESDDEVEEETDLSTEELDVDEPEEVTEDLAEETPEIDPEDLSNYRTDYDIKDVERNPAEYKDELLSFEGKIIQVMEDEVFTSYRIAINGDYDRIVYLQTFSETLEERLLEDDYVTVYGIFDDLLTYETVLGANQTVPAFIAHGERIILSH</sequence>
<accession>A0A1G9EGY5</accession>
<keyword evidence="2" id="KW-1133">Transmembrane helix</keyword>
<gene>
    <name evidence="3" type="ORF">SAMN05216187_1173</name>
</gene>
<dbReference type="RefSeq" id="WP_092600041.1">
    <property type="nucleotide sequence ID" value="NZ_FNFI01000017.1"/>
</dbReference>
<evidence type="ECO:0000313" key="4">
    <source>
        <dbReference type="Proteomes" id="UP000242700"/>
    </source>
</evidence>
<name>A0A1G9EGY5_9STAP</name>